<dbReference type="Proteomes" id="UP000014254">
    <property type="component" value="Unassembled WGS sequence"/>
</dbReference>
<accession>S2JVI8</accession>
<protein>
    <recommendedName>
        <fullName evidence="3">F-box domain-containing protein</fullName>
    </recommendedName>
</protein>
<gene>
    <name evidence="1" type="ORF">HMPREF1544_00720</name>
</gene>
<keyword evidence="2" id="KW-1185">Reference proteome</keyword>
<dbReference type="SUPFAM" id="SSF52047">
    <property type="entry name" value="RNI-like"/>
    <property type="match status" value="1"/>
</dbReference>
<dbReference type="VEuPathDB" id="FungiDB:HMPREF1544_00720"/>
<dbReference type="OMA" id="YIYQCAL"/>
<dbReference type="EMBL" id="KE123900">
    <property type="protein sequence ID" value="EPB92422.1"/>
    <property type="molecule type" value="Genomic_DNA"/>
</dbReference>
<dbReference type="AlphaFoldDB" id="S2JVI8"/>
<name>S2JVI8_MUCC1</name>
<dbReference type="InParanoid" id="S2JVI8"/>
<organism evidence="1 2">
    <name type="scientific">Mucor circinelloides f. circinelloides (strain 1006PhL)</name>
    <name type="common">Mucormycosis agent</name>
    <name type="synonym">Calyptromyces circinelloides</name>
    <dbReference type="NCBI Taxonomy" id="1220926"/>
    <lineage>
        <taxon>Eukaryota</taxon>
        <taxon>Fungi</taxon>
        <taxon>Fungi incertae sedis</taxon>
        <taxon>Mucoromycota</taxon>
        <taxon>Mucoromycotina</taxon>
        <taxon>Mucoromycetes</taxon>
        <taxon>Mucorales</taxon>
        <taxon>Mucorineae</taxon>
        <taxon>Mucoraceae</taxon>
        <taxon>Mucor</taxon>
    </lineage>
</organism>
<sequence>MMLFKDTLAELLVNRDLSIDLPETGSIKAAFKIANHLGQFKCLKRLHIDLAKDVGLHKVEELLALCSGKLETLTVTMAIRQEEETFGDDCIDIQSLHRLPSVKKLTVINRERLSNQDMVYIMHKFPELKYLHSFSEGPYSKQPDVGFYSPDIVQQFFRYISHLYRCHLSAFRATPILVLDAISQLSRGFKVDDLLVNACDEADDEKFAYLTILEPTRTQKLYHTVHVILPTLHINPLYQTTLEAFAQQITKLRLYGTMDSNAALFSDTQIVTNRALSESIKFILSSFTRLRKLHLYNLIISTRPPSTIPTAKLHLDNLYIYQCALIPHALKQMSRYLDCVDRFYLGKTSFWISNDMALVDGQRHYDIDMPHTAFGSIDLCDNNIAKLVLVKICTGTTVHFFHLDNINATYRGLTQEEYDQIKTSNNTIQRINIACRKHTVVDFGYCRLPIMD</sequence>
<proteinExistence type="predicted"/>
<evidence type="ECO:0008006" key="3">
    <source>
        <dbReference type="Google" id="ProtNLM"/>
    </source>
</evidence>
<evidence type="ECO:0000313" key="1">
    <source>
        <dbReference type="EMBL" id="EPB92422.1"/>
    </source>
</evidence>
<dbReference type="OrthoDB" id="2239689at2759"/>
<evidence type="ECO:0000313" key="2">
    <source>
        <dbReference type="Proteomes" id="UP000014254"/>
    </source>
</evidence>
<reference evidence="2" key="1">
    <citation type="submission" date="2013-05" db="EMBL/GenBank/DDBJ databases">
        <title>The Genome sequence of Mucor circinelloides f. circinelloides 1006PhL.</title>
        <authorList>
            <consortium name="The Broad Institute Genomics Platform"/>
            <person name="Cuomo C."/>
            <person name="Earl A."/>
            <person name="Findley K."/>
            <person name="Lee S.C."/>
            <person name="Walker B."/>
            <person name="Young S."/>
            <person name="Zeng Q."/>
            <person name="Gargeya S."/>
            <person name="Fitzgerald M."/>
            <person name="Haas B."/>
            <person name="Abouelleil A."/>
            <person name="Allen A.W."/>
            <person name="Alvarado L."/>
            <person name="Arachchi H.M."/>
            <person name="Berlin A.M."/>
            <person name="Chapman S.B."/>
            <person name="Gainer-Dewar J."/>
            <person name="Goldberg J."/>
            <person name="Griggs A."/>
            <person name="Gujja S."/>
            <person name="Hansen M."/>
            <person name="Howarth C."/>
            <person name="Imamovic A."/>
            <person name="Ireland A."/>
            <person name="Larimer J."/>
            <person name="McCowan C."/>
            <person name="Murphy C."/>
            <person name="Pearson M."/>
            <person name="Poon T.W."/>
            <person name="Priest M."/>
            <person name="Roberts A."/>
            <person name="Saif S."/>
            <person name="Shea T."/>
            <person name="Sisk P."/>
            <person name="Sykes S."/>
            <person name="Wortman J."/>
            <person name="Nusbaum C."/>
            <person name="Birren B."/>
        </authorList>
    </citation>
    <scope>NUCLEOTIDE SEQUENCE [LARGE SCALE GENOMIC DNA]</scope>
    <source>
        <strain evidence="2">1006PhL</strain>
    </source>
</reference>